<dbReference type="EMBL" id="JAPNOA010000056">
    <property type="protein sequence ID" value="MCY0966646.1"/>
    <property type="molecule type" value="Genomic_DNA"/>
</dbReference>
<organism evidence="9 10">
    <name type="scientific">Parathalassolituus penaei</name>
    <dbReference type="NCBI Taxonomy" id="2997323"/>
    <lineage>
        <taxon>Bacteria</taxon>
        <taxon>Pseudomonadati</taxon>
        <taxon>Pseudomonadota</taxon>
        <taxon>Gammaproteobacteria</taxon>
        <taxon>Oceanospirillales</taxon>
        <taxon>Oceanospirillaceae</taxon>
        <taxon>Parathalassolituus</taxon>
    </lineage>
</organism>
<evidence type="ECO:0000256" key="1">
    <source>
        <dbReference type="ARBA" id="ARBA00004370"/>
    </source>
</evidence>
<keyword evidence="6" id="KW-1133">Transmembrane helix</keyword>
<gene>
    <name evidence="9" type="ORF">OUO13_15770</name>
</gene>
<dbReference type="PANTHER" id="PTHR32089">
    <property type="entry name" value="METHYL-ACCEPTING CHEMOTAXIS PROTEIN MCPB"/>
    <property type="match status" value="1"/>
</dbReference>
<evidence type="ECO:0000256" key="3">
    <source>
        <dbReference type="ARBA" id="ARBA00029447"/>
    </source>
</evidence>
<feature type="domain" description="HAMP" evidence="8">
    <location>
        <begin position="383"/>
        <end position="433"/>
    </location>
</feature>
<dbReference type="SUPFAM" id="SSF58104">
    <property type="entry name" value="Methyl-accepting chemotaxis protein (MCP) signaling domain"/>
    <property type="match status" value="1"/>
</dbReference>
<dbReference type="InterPro" id="IPR004089">
    <property type="entry name" value="MCPsignal_dom"/>
</dbReference>
<proteinExistence type="inferred from homology"/>
<dbReference type="CDD" id="cd12913">
    <property type="entry name" value="PDC1_MCP_like"/>
    <property type="match status" value="1"/>
</dbReference>
<keyword evidence="2 4" id="KW-0807">Transducer</keyword>
<keyword evidence="10" id="KW-1185">Reference proteome</keyword>
<dbReference type="InterPro" id="IPR003660">
    <property type="entry name" value="HAMP_dom"/>
</dbReference>
<evidence type="ECO:0000256" key="6">
    <source>
        <dbReference type="SAM" id="Phobius"/>
    </source>
</evidence>
<protein>
    <submittedName>
        <fullName evidence="9">Methyl-accepting chemotaxis protein</fullName>
    </submittedName>
</protein>
<comment type="similarity">
    <text evidence="3">Belongs to the methyl-accepting chemotaxis (MCP) protein family.</text>
</comment>
<evidence type="ECO:0000256" key="5">
    <source>
        <dbReference type="SAM" id="MobiDB-lite"/>
    </source>
</evidence>
<dbReference type="GO" id="GO:0006935">
    <property type="term" value="P:chemotaxis"/>
    <property type="evidence" value="ECO:0007669"/>
    <property type="project" value="UniProtKB-ARBA"/>
</dbReference>
<dbReference type="SMART" id="SM00283">
    <property type="entry name" value="MA"/>
    <property type="match status" value="1"/>
</dbReference>
<accession>A0A9X3ELN9</accession>
<dbReference type="GO" id="GO:0016020">
    <property type="term" value="C:membrane"/>
    <property type="evidence" value="ECO:0007669"/>
    <property type="project" value="UniProtKB-SubCell"/>
</dbReference>
<feature type="domain" description="Methyl-accepting transducer" evidence="7">
    <location>
        <begin position="424"/>
        <end position="660"/>
    </location>
</feature>
<evidence type="ECO:0000259" key="8">
    <source>
        <dbReference type="PROSITE" id="PS50885"/>
    </source>
</evidence>
<dbReference type="Gene3D" id="1.10.287.950">
    <property type="entry name" value="Methyl-accepting chemotaxis protein"/>
    <property type="match status" value="1"/>
</dbReference>
<feature type="transmembrane region" description="Helical" evidence="6">
    <location>
        <begin position="320"/>
        <end position="341"/>
    </location>
</feature>
<feature type="compositionally biased region" description="Polar residues" evidence="5">
    <location>
        <begin position="120"/>
        <end position="129"/>
    </location>
</feature>
<dbReference type="PROSITE" id="PS50885">
    <property type="entry name" value="HAMP"/>
    <property type="match status" value="1"/>
</dbReference>
<evidence type="ECO:0000313" key="9">
    <source>
        <dbReference type="EMBL" id="MCY0966646.1"/>
    </source>
</evidence>
<evidence type="ECO:0000313" key="10">
    <source>
        <dbReference type="Proteomes" id="UP001150830"/>
    </source>
</evidence>
<evidence type="ECO:0000256" key="4">
    <source>
        <dbReference type="PROSITE-ProRule" id="PRU00284"/>
    </source>
</evidence>
<comment type="subcellular location">
    <subcellularLocation>
        <location evidence="1">Membrane</location>
    </subcellularLocation>
</comment>
<sequence>MPDSQGSLSGSLRKRILVQLVTPVVLMFSTSVGLDIYQNAEQAETAAKQLLASEAASAARQIELGNLHALQTAKIMAESQVAGLFGQRQLSIDFAREVLDKNPEFLGSSFGYEPDADGADSNNLGQPDSHSGDGRFLPYWYRDGETLKLTPLVDMETSLYYDGVKRRFQSSGKAEGLITEPYIYENKLIIEQVYPIVIDGQFKGIASIDRALSFLDGYLKKLAVKEGTDLLLLSHENRVIAVSVNSEQMRTQKIADTPYKELFGTMLSKPGEVIEAVDPVDNKEFYFTAINIPTGDWKLMQRVSRESVYAPIYADALRSALILAVIMAMIIGIAMTFTGSITRRTRRTLQLARQVAAGNVDNLDLGQPAGNQDEIDALETITRRVATSFQQVARVCQAIAADNLTQRAQPASADDVVSRAINAMGDKLQRADNLTREHASQVLQSTSRQAHEIDSVASAMQQMHCTIREVSSLASESSNQASSAVNATRQVRQILSKAVSSVSSLSGDMAKTSTTIEAVSTSTDNINRIIDVINMIAEQTNLLALNAAIEAARAGEQGRGFAVVADEVRTLAAKTQTSTEEISSLIGDLSSKVREAVAMVSKGLERATDTVDATAVADQSLADVAQTIDSISNHMLQVATAVEQQSATTEEITANISRIRDASSDLASFVSRR</sequence>
<dbReference type="PANTHER" id="PTHR32089:SF120">
    <property type="entry name" value="METHYL-ACCEPTING CHEMOTAXIS PROTEIN TLPQ"/>
    <property type="match status" value="1"/>
</dbReference>
<keyword evidence="6" id="KW-0812">Transmembrane</keyword>
<reference evidence="9" key="1">
    <citation type="submission" date="2022-11" db="EMBL/GenBank/DDBJ databases">
        <title>Parathalassolutuus dongxingensis gen. nov., sp. nov., a novel member of family Oceanospirillaceae isolated from a coastal shrimp pond in Guangxi, China.</title>
        <authorList>
            <person name="Chen H."/>
        </authorList>
    </citation>
    <scope>NUCLEOTIDE SEQUENCE</scope>
    <source>
        <strain evidence="9">G-43</strain>
    </source>
</reference>
<keyword evidence="6" id="KW-0472">Membrane</keyword>
<dbReference type="Gene3D" id="3.30.450.20">
    <property type="entry name" value="PAS domain"/>
    <property type="match status" value="2"/>
</dbReference>
<dbReference type="GO" id="GO:0007165">
    <property type="term" value="P:signal transduction"/>
    <property type="evidence" value="ECO:0007669"/>
    <property type="project" value="UniProtKB-KW"/>
</dbReference>
<dbReference type="PROSITE" id="PS50111">
    <property type="entry name" value="CHEMOTAXIS_TRANSDUC_2"/>
    <property type="match status" value="1"/>
</dbReference>
<evidence type="ECO:0000256" key="2">
    <source>
        <dbReference type="ARBA" id="ARBA00023224"/>
    </source>
</evidence>
<dbReference type="Proteomes" id="UP001150830">
    <property type="component" value="Unassembled WGS sequence"/>
</dbReference>
<name>A0A9X3ELN9_9GAMM</name>
<dbReference type="CDD" id="cd11386">
    <property type="entry name" value="MCP_signal"/>
    <property type="match status" value="1"/>
</dbReference>
<dbReference type="RefSeq" id="WP_283174847.1">
    <property type="nucleotide sequence ID" value="NZ_JAPNOA010000056.1"/>
</dbReference>
<dbReference type="Pfam" id="PF00015">
    <property type="entry name" value="MCPsignal"/>
    <property type="match status" value="1"/>
</dbReference>
<feature type="region of interest" description="Disordered" evidence="5">
    <location>
        <begin position="110"/>
        <end position="130"/>
    </location>
</feature>
<comment type="caution">
    <text evidence="9">The sequence shown here is derived from an EMBL/GenBank/DDBJ whole genome shotgun (WGS) entry which is preliminary data.</text>
</comment>
<evidence type="ECO:0000259" key="7">
    <source>
        <dbReference type="PROSITE" id="PS50111"/>
    </source>
</evidence>
<dbReference type="AlphaFoldDB" id="A0A9X3ELN9"/>